<dbReference type="InterPro" id="IPR005551">
    <property type="entry name" value="CitX"/>
</dbReference>
<dbReference type="EC" id="2.7.7.61" evidence="1"/>
<comment type="catalytic activity">
    <reaction evidence="4">
        <text>apo-[citrate lyase ACP] + 2'-(5''-triphospho-alpha-D-ribosyl)-3'-dephospho-CoA = holo-[citrate lyase ACP] + diphosphate</text>
        <dbReference type="Rhea" id="RHEA:16333"/>
        <dbReference type="Rhea" id="RHEA-COMP:10157"/>
        <dbReference type="Rhea" id="RHEA-COMP:10158"/>
        <dbReference type="ChEBI" id="CHEBI:29999"/>
        <dbReference type="ChEBI" id="CHEBI:33019"/>
        <dbReference type="ChEBI" id="CHEBI:61378"/>
        <dbReference type="ChEBI" id="CHEBI:82683"/>
        <dbReference type="EC" id="2.7.7.61"/>
    </reaction>
</comment>
<evidence type="ECO:0000256" key="4">
    <source>
        <dbReference type="ARBA" id="ARBA00048574"/>
    </source>
</evidence>
<evidence type="ECO:0000256" key="3">
    <source>
        <dbReference type="ARBA" id="ARBA00022695"/>
    </source>
</evidence>
<accession>A0ABM7WUH2</accession>
<gene>
    <name evidence="5" type="ORF">AMOR_21410</name>
</gene>
<evidence type="ECO:0000313" key="6">
    <source>
        <dbReference type="Proteomes" id="UP001162891"/>
    </source>
</evidence>
<dbReference type="Pfam" id="PF03802">
    <property type="entry name" value="CitX"/>
    <property type="match status" value="1"/>
</dbReference>
<dbReference type="Proteomes" id="UP001162891">
    <property type="component" value="Chromosome"/>
</dbReference>
<evidence type="ECO:0000256" key="2">
    <source>
        <dbReference type="ARBA" id="ARBA00022679"/>
    </source>
</evidence>
<keyword evidence="3" id="KW-0548">Nucleotidyltransferase</keyword>
<reference evidence="6" key="1">
    <citation type="journal article" date="2022" name="Int. J. Syst. Evol. Microbiol.">
        <title>Anaeromyxobacter oryzae sp. nov., Anaeromyxobacter diazotrophicus sp. nov. and Anaeromyxobacter paludicola sp. nov., isolated from paddy soils.</title>
        <authorList>
            <person name="Itoh H."/>
            <person name="Xu Z."/>
            <person name="Mise K."/>
            <person name="Masuda Y."/>
            <person name="Ushijima N."/>
            <person name="Hayakawa C."/>
            <person name="Shiratori Y."/>
            <person name="Senoo K."/>
        </authorList>
    </citation>
    <scope>NUCLEOTIDE SEQUENCE [LARGE SCALE GENOMIC DNA]</scope>
    <source>
        <strain evidence="6">Red232</strain>
    </source>
</reference>
<evidence type="ECO:0000313" key="5">
    <source>
        <dbReference type="EMBL" id="BDG03145.1"/>
    </source>
</evidence>
<keyword evidence="6" id="KW-1185">Reference proteome</keyword>
<dbReference type="EMBL" id="AP025591">
    <property type="protein sequence ID" value="BDG03145.1"/>
    <property type="molecule type" value="Genomic_DNA"/>
</dbReference>
<evidence type="ECO:0000256" key="1">
    <source>
        <dbReference type="ARBA" id="ARBA00012524"/>
    </source>
</evidence>
<keyword evidence="2" id="KW-0808">Transferase</keyword>
<sequence length="167" mass="17066">MRSGASRLDLLAARDARHALLVRHAGAGHPALVAVALNVPGEEKSPPGAEPLFRWALDQVIAALPGAWPLHVGDDALGPFALLASRAEAGGAKTACVAVEASHPAARLVDLDVYAPGGTVVDRAALGLPPRRCLLCEAAAGECIRLGRHPLDAVVARARALLADAPA</sequence>
<organism evidence="5 6">
    <name type="scientific">Anaeromyxobacter oryzae</name>
    <dbReference type="NCBI Taxonomy" id="2918170"/>
    <lineage>
        <taxon>Bacteria</taxon>
        <taxon>Pseudomonadati</taxon>
        <taxon>Myxococcota</taxon>
        <taxon>Myxococcia</taxon>
        <taxon>Myxococcales</taxon>
        <taxon>Cystobacterineae</taxon>
        <taxon>Anaeromyxobacteraceae</taxon>
        <taxon>Anaeromyxobacter</taxon>
    </lineage>
</organism>
<dbReference type="RefSeq" id="WP_248360886.1">
    <property type="nucleotide sequence ID" value="NZ_AP025591.1"/>
</dbReference>
<protein>
    <recommendedName>
        <fullName evidence="1">citrate lyase holo-[acyl-carrier protein] synthase</fullName>
        <ecNumber evidence="1">2.7.7.61</ecNumber>
    </recommendedName>
</protein>
<name>A0ABM7WUH2_9BACT</name>
<proteinExistence type="predicted"/>